<dbReference type="InterPro" id="IPR006448">
    <property type="entry name" value="Phage_term_ssu_P27"/>
</dbReference>
<reference evidence="2" key="1">
    <citation type="journal article" date="2021" name="Proc. Natl. Acad. Sci. U.S.A.">
        <title>A Catalog of Tens of Thousands of Viruses from Human Metagenomes Reveals Hidden Associations with Chronic Diseases.</title>
        <authorList>
            <person name="Tisza M.J."/>
            <person name="Buck C.B."/>
        </authorList>
    </citation>
    <scope>NUCLEOTIDE SEQUENCE</scope>
    <source>
        <strain evidence="2">CtFIm6</strain>
    </source>
</reference>
<evidence type="ECO:0000313" key="2">
    <source>
        <dbReference type="EMBL" id="DAF51013.1"/>
    </source>
</evidence>
<feature type="compositionally biased region" description="Basic and acidic residues" evidence="1">
    <location>
        <begin position="20"/>
        <end position="32"/>
    </location>
</feature>
<dbReference type="EMBL" id="BK032608">
    <property type="protein sequence ID" value="DAF51013.1"/>
    <property type="molecule type" value="Genomic_DNA"/>
</dbReference>
<protein>
    <submittedName>
        <fullName evidence="2">Terminase small subunit</fullName>
    </submittedName>
</protein>
<dbReference type="Pfam" id="PF05119">
    <property type="entry name" value="Terminase_4"/>
    <property type="match status" value="1"/>
</dbReference>
<name>A0A8S5SJ01_9CAUD</name>
<accession>A0A8S5SJ01</accession>
<evidence type="ECO:0000256" key="1">
    <source>
        <dbReference type="SAM" id="MobiDB-lite"/>
    </source>
</evidence>
<feature type="region of interest" description="Disordered" evidence="1">
    <location>
        <begin position="1"/>
        <end position="40"/>
    </location>
</feature>
<organism evidence="2">
    <name type="scientific">Siphoviridae sp. ctFIm6</name>
    <dbReference type="NCBI Taxonomy" id="2827818"/>
    <lineage>
        <taxon>Viruses</taxon>
        <taxon>Duplodnaviria</taxon>
        <taxon>Heunggongvirae</taxon>
        <taxon>Uroviricota</taxon>
        <taxon>Caudoviricetes</taxon>
    </lineage>
</organism>
<proteinExistence type="predicted"/>
<sequence>MPGKRQPTDIVKAKGLKHMTQAEEDARRDQEVHVPPPDKAVPPKWLPKKYHNEFCEIGEILRTAGLYAELDRDVLAQYFVCRERWLHADKLAAKAIRDKDEKLAKEWSGIQSSYFKQARQCAESMGLSVTSRCRIVVPTAVVNAAGAAPEDDADEFTRTLRARQAAAMGC</sequence>